<organism evidence="1 2">
    <name type="scientific">Hyalomma asiaticum</name>
    <name type="common">Tick</name>
    <dbReference type="NCBI Taxonomy" id="266040"/>
    <lineage>
        <taxon>Eukaryota</taxon>
        <taxon>Metazoa</taxon>
        <taxon>Ecdysozoa</taxon>
        <taxon>Arthropoda</taxon>
        <taxon>Chelicerata</taxon>
        <taxon>Arachnida</taxon>
        <taxon>Acari</taxon>
        <taxon>Parasitiformes</taxon>
        <taxon>Ixodida</taxon>
        <taxon>Ixodoidea</taxon>
        <taxon>Ixodidae</taxon>
        <taxon>Hyalomminae</taxon>
        <taxon>Hyalomma</taxon>
    </lineage>
</organism>
<dbReference type="Proteomes" id="UP000821845">
    <property type="component" value="Chromosome 2"/>
</dbReference>
<accession>A0ACB7SWX2</accession>
<gene>
    <name evidence="1" type="ORF">HPB50_017733</name>
</gene>
<reference evidence="1" key="1">
    <citation type="submission" date="2020-05" db="EMBL/GenBank/DDBJ databases">
        <title>Large-scale comparative analyses of tick genomes elucidate their genetic diversity and vector capacities.</title>
        <authorList>
            <person name="Jia N."/>
            <person name="Wang J."/>
            <person name="Shi W."/>
            <person name="Du L."/>
            <person name="Sun Y."/>
            <person name="Zhan W."/>
            <person name="Jiang J."/>
            <person name="Wang Q."/>
            <person name="Zhang B."/>
            <person name="Ji P."/>
            <person name="Sakyi L.B."/>
            <person name="Cui X."/>
            <person name="Yuan T."/>
            <person name="Jiang B."/>
            <person name="Yang W."/>
            <person name="Lam T.T.-Y."/>
            <person name="Chang Q."/>
            <person name="Ding S."/>
            <person name="Wang X."/>
            <person name="Zhu J."/>
            <person name="Ruan X."/>
            <person name="Zhao L."/>
            <person name="Wei J."/>
            <person name="Que T."/>
            <person name="Du C."/>
            <person name="Cheng J."/>
            <person name="Dai P."/>
            <person name="Han X."/>
            <person name="Huang E."/>
            <person name="Gao Y."/>
            <person name="Liu J."/>
            <person name="Shao H."/>
            <person name="Ye R."/>
            <person name="Li L."/>
            <person name="Wei W."/>
            <person name="Wang X."/>
            <person name="Wang C."/>
            <person name="Yang T."/>
            <person name="Huo Q."/>
            <person name="Li W."/>
            <person name="Guo W."/>
            <person name="Chen H."/>
            <person name="Zhou L."/>
            <person name="Ni X."/>
            <person name="Tian J."/>
            <person name="Zhou Y."/>
            <person name="Sheng Y."/>
            <person name="Liu T."/>
            <person name="Pan Y."/>
            <person name="Xia L."/>
            <person name="Li J."/>
            <person name="Zhao F."/>
            <person name="Cao W."/>
        </authorList>
    </citation>
    <scope>NUCLEOTIDE SEQUENCE</scope>
    <source>
        <strain evidence="1">Hyas-2018</strain>
    </source>
</reference>
<dbReference type="EMBL" id="CM023482">
    <property type="protein sequence ID" value="KAH6939373.1"/>
    <property type="molecule type" value="Genomic_DNA"/>
</dbReference>
<evidence type="ECO:0000313" key="1">
    <source>
        <dbReference type="EMBL" id="KAH6939373.1"/>
    </source>
</evidence>
<sequence length="310" mass="34212">MSTIPNRLIQAALDTCLKTSRFQGFVLHKPTNTISVWVSTMALVEKVKELQQIRITEEYVLLVQAYLASGTGLHRYVINSANPDEAPEMFLQELYGPTHKVVTARYMGQGHTCLITLQGPQSSPERILYYGCVLHPWPFKPPVVFCYSRFRQGHMKSSCPCSIEDETTGPEATMPFRCGLCQTNDHDIASASCPIKLKATKRARQRGPRRPAGFLECPSKEQASVYNCFTALASLEDDVTNGTTTASAKDSATPTYTAAVKTSSARPRRVFKLTEDPPFSTENEEAKIDTWLASRNTASQAMAYSAAASP</sequence>
<name>A0ACB7SWX2_HYAAI</name>
<evidence type="ECO:0000313" key="2">
    <source>
        <dbReference type="Proteomes" id="UP000821845"/>
    </source>
</evidence>
<comment type="caution">
    <text evidence="1">The sequence shown here is derived from an EMBL/GenBank/DDBJ whole genome shotgun (WGS) entry which is preliminary data.</text>
</comment>
<protein>
    <submittedName>
        <fullName evidence="1">Uncharacterized protein</fullName>
    </submittedName>
</protein>
<keyword evidence="2" id="KW-1185">Reference proteome</keyword>
<proteinExistence type="predicted"/>